<dbReference type="AlphaFoldDB" id="A0A8J2NXJ6"/>
<dbReference type="GO" id="GO:0004674">
    <property type="term" value="F:protein serine/threonine kinase activity"/>
    <property type="evidence" value="ECO:0007669"/>
    <property type="project" value="UniProtKB-EC"/>
</dbReference>
<keyword evidence="3" id="KW-0067">ATP-binding</keyword>
<name>A0A8J2NXJ6_9HEXA</name>
<evidence type="ECO:0000256" key="1">
    <source>
        <dbReference type="ARBA" id="ARBA00012513"/>
    </source>
</evidence>
<evidence type="ECO:0000256" key="3">
    <source>
        <dbReference type="ARBA" id="ARBA00022840"/>
    </source>
</evidence>
<keyword evidence="5" id="KW-1185">Reference proteome</keyword>
<proteinExistence type="predicted"/>
<reference evidence="4" key="1">
    <citation type="submission" date="2021-06" db="EMBL/GenBank/DDBJ databases">
        <authorList>
            <person name="Hodson N. C."/>
            <person name="Mongue J. A."/>
            <person name="Jaron S. K."/>
        </authorList>
    </citation>
    <scope>NUCLEOTIDE SEQUENCE</scope>
</reference>
<protein>
    <recommendedName>
        <fullName evidence="1">non-specific serine/threonine protein kinase</fullName>
        <ecNumber evidence="1">2.7.11.1</ecNumber>
    </recommendedName>
</protein>
<evidence type="ECO:0000313" key="4">
    <source>
        <dbReference type="EMBL" id="CAG7723889.1"/>
    </source>
</evidence>
<dbReference type="EC" id="2.7.11.1" evidence="1"/>
<comment type="caution">
    <text evidence="4">The sequence shown here is derived from an EMBL/GenBank/DDBJ whole genome shotgun (WGS) entry which is preliminary data.</text>
</comment>
<feature type="non-terminal residue" evidence="4">
    <location>
        <position position="64"/>
    </location>
</feature>
<accession>A0A8J2NXJ6</accession>
<dbReference type="PANTHER" id="PTHR45832:SF22">
    <property type="entry name" value="SERINE_THREONINE-PROTEIN KINASE SAMKA-RELATED"/>
    <property type="match status" value="1"/>
</dbReference>
<dbReference type="GO" id="GO:0005524">
    <property type="term" value="F:ATP binding"/>
    <property type="evidence" value="ECO:0007669"/>
    <property type="project" value="UniProtKB-KW"/>
</dbReference>
<dbReference type="Proteomes" id="UP000708208">
    <property type="component" value="Unassembled WGS sequence"/>
</dbReference>
<evidence type="ECO:0000313" key="5">
    <source>
        <dbReference type="Proteomes" id="UP000708208"/>
    </source>
</evidence>
<dbReference type="InterPro" id="IPR051931">
    <property type="entry name" value="PAK3-like"/>
</dbReference>
<gene>
    <name evidence="4" type="ORF">AFUS01_LOCUS12945</name>
</gene>
<dbReference type="PANTHER" id="PTHR45832">
    <property type="entry name" value="SERINE/THREONINE-PROTEIN KINASE SAMKA-RELATED-RELATED"/>
    <property type="match status" value="1"/>
</dbReference>
<dbReference type="OrthoDB" id="1022360at2759"/>
<sequence length="64" mass="7306">MAIEMIDGEPPYLQETPLRALYLIATTGGPHIPSWDKQTPEFQDFLDHCLEVDVDTRYSADQLL</sequence>
<organism evidence="4 5">
    <name type="scientific">Allacma fusca</name>
    <dbReference type="NCBI Taxonomy" id="39272"/>
    <lineage>
        <taxon>Eukaryota</taxon>
        <taxon>Metazoa</taxon>
        <taxon>Ecdysozoa</taxon>
        <taxon>Arthropoda</taxon>
        <taxon>Hexapoda</taxon>
        <taxon>Collembola</taxon>
        <taxon>Symphypleona</taxon>
        <taxon>Sminthuridae</taxon>
        <taxon>Allacma</taxon>
    </lineage>
</organism>
<evidence type="ECO:0000256" key="2">
    <source>
        <dbReference type="ARBA" id="ARBA00022741"/>
    </source>
</evidence>
<dbReference type="EMBL" id="CAJVCH010103496">
    <property type="protein sequence ID" value="CAG7723889.1"/>
    <property type="molecule type" value="Genomic_DNA"/>
</dbReference>
<keyword evidence="2" id="KW-0547">Nucleotide-binding</keyword>